<dbReference type="GO" id="GO:0016903">
    <property type="term" value="F:oxidoreductase activity, acting on the aldehyde or oxo group of donors"/>
    <property type="evidence" value="ECO:0007669"/>
    <property type="project" value="InterPro"/>
</dbReference>
<gene>
    <name evidence="10" type="ORF">A3F83_01035</name>
</gene>
<dbReference type="InterPro" id="IPR017900">
    <property type="entry name" value="4Fe4S_Fe_S_CS"/>
</dbReference>
<dbReference type="SUPFAM" id="SSF54862">
    <property type="entry name" value="4Fe-4S ferredoxins"/>
    <property type="match status" value="1"/>
</dbReference>
<accession>A0A1F5YXC5</accession>
<evidence type="ECO:0000256" key="7">
    <source>
        <dbReference type="ARBA" id="ARBA00023004"/>
    </source>
</evidence>
<dbReference type="Gene3D" id="4.10.780.10">
    <property type="entry name" value="Pyruvate-flavodoxin oxidoreductase, EKR domain"/>
    <property type="match status" value="1"/>
</dbReference>
<dbReference type="NCBIfam" id="TIGR02176">
    <property type="entry name" value="pyruv_ox_red"/>
    <property type="match status" value="1"/>
</dbReference>
<dbReference type="InterPro" id="IPR002869">
    <property type="entry name" value="Pyrv_flavodox_OxRed_cen"/>
</dbReference>
<dbReference type="InterPro" id="IPR019752">
    <property type="entry name" value="Pyrv/ketoisovalerate_OxRed_cat"/>
</dbReference>
<dbReference type="Pfam" id="PF02775">
    <property type="entry name" value="TPP_enzyme_C"/>
    <property type="match status" value="1"/>
</dbReference>
<dbReference type="SUPFAM" id="SSF52922">
    <property type="entry name" value="TK C-terminal domain-like"/>
    <property type="match status" value="1"/>
</dbReference>
<keyword evidence="3" id="KW-0004">4Fe-4S</keyword>
<dbReference type="GO" id="GO:0022900">
    <property type="term" value="P:electron transport chain"/>
    <property type="evidence" value="ECO:0007669"/>
    <property type="project" value="InterPro"/>
</dbReference>
<evidence type="ECO:0000313" key="10">
    <source>
        <dbReference type="EMBL" id="OGG04724.1"/>
    </source>
</evidence>
<dbReference type="PROSITE" id="PS00198">
    <property type="entry name" value="4FE4S_FER_1"/>
    <property type="match status" value="1"/>
</dbReference>
<dbReference type="InterPro" id="IPR011766">
    <property type="entry name" value="TPP_enzyme_TPP-bd"/>
</dbReference>
<dbReference type="Gene3D" id="3.30.70.20">
    <property type="match status" value="1"/>
</dbReference>
<protein>
    <submittedName>
        <fullName evidence="10">Pyruvate:ferredoxin (Flavodoxin) oxidoreductase</fullName>
    </submittedName>
</protein>
<feature type="non-terminal residue" evidence="10">
    <location>
        <position position="1"/>
    </location>
</feature>
<organism evidence="10 11">
    <name type="scientific">Candidatus Glassbacteria bacterium RIFCSPLOWO2_12_FULL_58_11</name>
    <dbReference type="NCBI Taxonomy" id="1817867"/>
    <lineage>
        <taxon>Bacteria</taxon>
        <taxon>Candidatus Glassiibacteriota</taxon>
    </lineage>
</organism>
<sequence length="915" mass="99195">VGLVKVRLFRPFSKEALAKALPVTAKKIAVLDRTKEPGSQGEPLYVDVRTAIGEAMSEGLTGIKSYPVIVGGRYGLGSAEVNSSMTKAVFDNLKLDKPKNHFTVGIIDDVTHTSLDVDRNFSLPQPGTTRAMFYGLGSDGTVGANHNSIIIIGENTDNNAQGYFVYDSKKAGAVTVSHLRFGKKPIRSTYLLDRANFVACHNFSFLEKYDMLGNAEAGATFLLNSPYSAAEVWDKVPIEVQQEIIDKKINFFVIDAIRLASDLGLGARINTIMQTAFFKITAILPVEEAVAAIKNSIQKTYGRKGERVIQMNFSAVDAGLNNFEKVAVPAKASGALRMKPPVPENAPEFVKNVTAKIISGKGDQLPVSAMPCDGTFPTGTTMFEKRNIAVDIPVWLPDVCIQCGQCSYVCPHGTIRIKAYNPAELENAPGTFKSAEAKTKNFTGMKFTVQVAPEDCTGCGLCVEACPGQEKDANKQPTGRKAINMAPQVPLREAEAENWDFFLDIPETDPTLYNLASIKGSQLVPALFEFSGACSGCGETPYVKLLTQLFGDRLLIGNATGCSSIYGGNLPTTPYTKRADGRGPAWSNSLFEDCGEFAFGMRLTADKLSEYARELLAKLKDQGIAAALIEETLNADQSEQAGIEAQRKRVEQLRKELEGKQNIIEVKRLLPIMDYLVKKSIWAVGGDGWAYDIGYGGLDHVIASGKNINILVLDTEVYSNTGGQMSKSTPLAATAKFAAGGKPVGKKDLGMMAMSYGNVYVAAIAMGANMTQTVKALMEAESYDGPSLVIAYSHCIAHGINMTKGLDEQKKAVNCGHWINYRYDPRLAAEGKNPLKLDCKEPTITVEEYAYGEIRYRTLTQSAPERAAVLIKEADRMAKARFNYYKQLAAIDWATINGEGKPPEAAKPAEAGTES</sequence>
<dbReference type="InterPro" id="IPR011895">
    <property type="entry name" value="Pyrv_flavodox_OxRed"/>
</dbReference>
<dbReference type="Proteomes" id="UP000179129">
    <property type="component" value="Unassembled WGS sequence"/>
</dbReference>
<keyword evidence="8" id="KW-0411">Iron-sulfur</keyword>
<evidence type="ECO:0000256" key="6">
    <source>
        <dbReference type="ARBA" id="ARBA00023002"/>
    </source>
</evidence>
<dbReference type="FunFam" id="3.40.50.970:FF:000041">
    <property type="entry name" value="Pyruvate:ferredoxin (Flavodoxin) oxidoreductase"/>
    <property type="match status" value="1"/>
</dbReference>
<dbReference type="FunFam" id="3.30.70.20:FF:000022">
    <property type="entry name" value="Pyruvate:ferredoxin (Flavodoxin) oxidoreductase"/>
    <property type="match status" value="1"/>
</dbReference>
<dbReference type="Gene3D" id="3.40.920.10">
    <property type="entry name" value="Pyruvate-ferredoxin oxidoreductase, PFOR, domain III"/>
    <property type="match status" value="1"/>
</dbReference>
<dbReference type="InterPro" id="IPR029061">
    <property type="entry name" value="THDP-binding"/>
</dbReference>
<dbReference type="Pfam" id="PF17147">
    <property type="entry name" value="PFOR_II"/>
    <property type="match status" value="1"/>
</dbReference>
<dbReference type="Gene3D" id="3.40.50.920">
    <property type="match status" value="1"/>
</dbReference>
<dbReference type="GO" id="GO:0006979">
    <property type="term" value="P:response to oxidative stress"/>
    <property type="evidence" value="ECO:0007669"/>
    <property type="project" value="TreeGrafter"/>
</dbReference>
<evidence type="ECO:0000256" key="5">
    <source>
        <dbReference type="ARBA" id="ARBA00022982"/>
    </source>
</evidence>
<dbReference type="InterPro" id="IPR037112">
    <property type="entry name" value="Pyrv-flavodox_OxR_EKR_sf"/>
</dbReference>
<keyword evidence="6" id="KW-0560">Oxidoreductase</keyword>
<dbReference type="SUPFAM" id="SSF53323">
    <property type="entry name" value="Pyruvate-ferredoxin oxidoreductase, PFOR, domain III"/>
    <property type="match status" value="1"/>
</dbReference>
<dbReference type="InterPro" id="IPR017896">
    <property type="entry name" value="4Fe4S_Fe-S-bd"/>
</dbReference>
<dbReference type="FunFam" id="3.40.920.10:FF:000001">
    <property type="entry name" value="Pyruvate:ferredoxin (Flavodoxin) oxidoreductase"/>
    <property type="match status" value="1"/>
</dbReference>
<evidence type="ECO:0000313" key="11">
    <source>
        <dbReference type="Proteomes" id="UP000179129"/>
    </source>
</evidence>
<keyword evidence="7" id="KW-0408">Iron</keyword>
<name>A0A1F5YXC5_9BACT</name>
<dbReference type="PANTHER" id="PTHR32154:SF0">
    <property type="entry name" value="PYRUVATE-FLAVODOXIN OXIDOREDUCTASE-RELATED"/>
    <property type="match status" value="1"/>
</dbReference>
<dbReference type="PROSITE" id="PS51379">
    <property type="entry name" value="4FE4S_FER_2"/>
    <property type="match status" value="2"/>
</dbReference>
<dbReference type="Pfam" id="PF12838">
    <property type="entry name" value="Fer4_7"/>
    <property type="match status" value="1"/>
</dbReference>
<dbReference type="AlphaFoldDB" id="A0A1F5YXC5"/>
<evidence type="ECO:0000256" key="3">
    <source>
        <dbReference type="ARBA" id="ARBA00022485"/>
    </source>
</evidence>
<evidence type="ECO:0000256" key="2">
    <source>
        <dbReference type="ARBA" id="ARBA00022448"/>
    </source>
</evidence>
<evidence type="ECO:0000259" key="9">
    <source>
        <dbReference type="PROSITE" id="PS51379"/>
    </source>
</evidence>
<keyword evidence="4" id="KW-0479">Metal-binding</keyword>
<reference evidence="10 11" key="1">
    <citation type="journal article" date="2016" name="Nat. Commun.">
        <title>Thousands of microbial genomes shed light on interconnected biogeochemical processes in an aquifer system.</title>
        <authorList>
            <person name="Anantharaman K."/>
            <person name="Brown C.T."/>
            <person name="Hug L.A."/>
            <person name="Sharon I."/>
            <person name="Castelle C.J."/>
            <person name="Probst A.J."/>
            <person name="Thomas B.C."/>
            <person name="Singh A."/>
            <person name="Wilkins M.J."/>
            <person name="Karaoz U."/>
            <person name="Brodie E.L."/>
            <person name="Williams K.H."/>
            <person name="Hubbard S.S."/>
            <person name="Banfield J.F."/>
        </authorList>
    </citation>
    <scope>NUCLEOTIDE SEQUENCE [LARGE SCALE GENOMIC DNA]</scope>
</reference>
<comment type="similarity">
    <text evidence="1">Belongs to the pyruvate:ferredoxin/flavodoxin oxidoreductase family.</text>
</comment>
<dbReference type="InterPro" id="IPR019456">
    <property type="entry name" value="Pyrv-flavodox_OxRtase_EKR"/>
</dbReference>
<dbReference type="Gene3D" id="3.40.50.970">
    <property type="match status" value="1"/>
</dbReference>
<keyword evidence="10" id="KW-0670">Pyruvate</keyword>
<dbReference type="InterPro" id="IPR033412">
    <property type="entry name" value="PFOR_II"/>
</dbReference>
<evidence type="ECO:0000256" key="4">
    <source>
        <dbReference type="ARBA" id="ARBA00022723"/>
    </source>
</evidence>
<dbReference type="SUPFAM" id="SSF52518">
    <property type="entry name" value="Thiamin diphosphate-binding fold (THDP-binding)"/>
    <property type="match status" value="1"/>
</dbReference>
<dbReference type="GO" id="GO:0051539">
    <property type="term" value="F:4 iron, 4 sulfur cluster binding"/>
    <property type="evidence" value="ECO:0007669"/>
    <property type="project" value="UniProtKB-KW"/>
</dbReference>
<dbReference type="SMART" id="SM00890">
    <property type="entry name" value="EKR"/>
    <property type="match status" value="1"/>
</dbReference>
<feature type="domain" description="4Fe-4S ferredoxin-type" evidence="9">
    <location>
        <begin position="447"/>
        <end position="476"/>
    </location>
</feature>
<dbReference type="InterPro" id="IPR009014">
    <property type="entry name" value="Transketo_C/PFOR_II"/>
</dbReference>
<dbReference type="GO" id="GO:0030976">
    <property type="term" value="F:thiamine pyrophosphate binding"/>
    <property type="evidence" value="ECO:0007669"/>
    <property type="project" value="InterPro"/>
</dbReference>
<comment type="caution">
    <text evidence="10">The sequence shown here is derived from an EMBL/GenBank/DDBJ whole genome shotgun (WGS) entry which is preliminary data.</text>
</comment>
<dbReference type="InterPro" id="IPR050722">
    <property type="entry name" value="Pyruvate:ferred/Flavod_OxRd"/>
</dbReference>
<dbReference type="Pfam" id="PF10371">
    <property type="entry name" value="EKR"/>
    <property type="match status" value="1"/>
</dbReference>
<evidence type="ECO:0000256" key="1">
    <source>
        <dbReference type="ARBA" id="ARBA00009032"/>
    </source>
</evidence>
<proteinExistence type="inferred from homology"/>
<dbReference type="GO" id="GO:0005506">
    <property type="term" value="F:iron ion binding"/>
    <property type="evidence" value="ECO:0007669"/>
    <property type="project" value="InterPro"/>
</dbReference>
<dbReference type="CDD" id="cd03377">
    <property type="entry name" value="TPP_PFOR_PNO"/>
    <property type="match status" value="1"/>
</dbReference>
<dbReference type="STRING" id="1817867.A3F83_01035"/>
<dbReference type="FunFam" id="3.40.50.920:FF:000007">
    <property type="entry name" value="Pyruvate:ferredoxin (Flavodoxin) oxidoreductase"/>
    <property type="match status" value="1"/>
</dbReference>
<evidence type="ECO:0000256" key="8">
    <source>
        <dbReference type="ARBA" id="ARBA00023014"/>
    </source>
</evidence>
<dbReference type="EMBL" id="MFIX01000094">
    <property type="protein sequence ID" value="OGG04724.1"/>
    <property type="molecule type" value="Genomic_DNA"/>
</dbReference>
<keyword evidence="5" id="KW-0249">Electron transport</keyword>
<dbReference type="PANTHER" id="PTHR32154">
    <property type="entry name" value="PYRUVATE-FLAVODOXIN OXIDOREDUCTASE-RELATED"/>
    <property type="match status" value="1"/>
</dbReference>
<dbReference type="Pfam" id="PF01558">
    <property type="entry name" value="POR"/>
    <property type="match status" value="1"/>
</dbReference>
<feature type="domain" description="4Fe-4S ferredoxin-type" evidence="9">
    <location>
        <begin position="391"/>
        <end position="420"/>
    </location>
</feature>
<keyword evidence="2" id="KW-0813">Transport</keyword>